<organism evidence="1 2">
    <name type="scientific">Methylorubrum extorquens</name>
    <name type="common">Methylobacterium dichloromethanicum</name>
    <name type="synonym">Methylobacterium extorquens</name>
    <dbReference type="NCBI Taxonomy" id="408"/>
    <lineage>
        <taxon>Bacteria</taxon>
        <taxon>Pseudomonadati</taxon>
        <taxon>Pseudomonadota</taxon>
        <taxon>Alphaproteobacteria</taxon>
        <taxon>Hyphomicrobiales</taxon>
        <taxon>Methylobacteriaceae</taxon>
        <taxon>Methylorubrum</taxon>
    </lineage>
</organism>
<protein>
    <submittedName>
        <fullName evidence="1">Uncharacterized protein</fullName>
    </submittedName>
</protein>
<dbReference type="Pfam" id="PF20132">
    <property type="entry name" value="DUF6522"/>
    <property type="match status" value="1"/>
</dbReference>
<proteinExistence type="predicted"/>
<sequence length="80" mass="8935">MHFERDTSGGWVIDPEQLASKLGINAAHLRHEMRLGLVTSRIEAGQGTDEGYWRVTIRTRKAAWQGIIDDAGCLVSERCP</sequence>
<dbReference type="AlphaFoldDB" id="A0A2N9AHL6"/>
<name>A0A2N9AHL6_METEX</name>
<reference evidence="2" key="1">
    <citation type="submission" date="2017-10" db="EMBL/GenBank/DDBJ databases">
        <authorList>
            <person name="Regsiter A."/>
            <person name="William W."/>
        </authorList>
    </citation>
    <scope>NUCLEOTIDE SEQUENCE [LARGE SCALE GENOMIC DNA]</scope>
</reference>
<accession>A0A2N9AHL6</accession>
<evidence type="ECO:0000313" key="2">
    <source>
        <dbReference type="Proteomes" id="UP000233769"/>
    </source>
</evidence>
<dbReference type="InterPro" id="IPR045389">
    <property type="entry name" value="DUF6522"/>
</dbReference>
<dbReference type="Proteomes" id="UP000233769">
    <property type="component" value="Chromosome tk0001"/>
</dbReference>
<evidence type="ECO:0000313" key="1">
    <source>
        <dbReference type="EMBL" id="SOR26844.1"/>
    </source>
</evidence>
<gene>
    <name evidence="1" type="ORF">TK0001_0242</name>
</gene>
<dbReference type="EMBL" id="LT962688">
    <property type="protein sequence ID" value="SOR26844.1"/>
    <property type="molecule type" value="Genomic_DNA"/>
</dbReference>